<gene>
    <name evidence="1" type="ORF">DDZ15_14450</name>
</gene>
<evidence type="ECO:0000313" key="2">
    <source>
        <dbReference type="Proteomes" id="UP000245533"/>
    </source>
</evidence>
<sequence>MAELNKSEIYEFTAAASALALITGHKLARNFRYYRSSEPDIIRRDNLISLCISIRKDAFSLHNMMCSADKKPSFFVALAGRISDRLEELHRKLLFFEPGSITDAIEIIDRQRTFWKRCDDELFYENGLIDRLENDVPEAMLKIEVLLKQLPRYVIL</sequence>
<name>A0A316TQI8_9BACT</name>
<keyword evidence="2" id="KW-1185">Reference proteome</keyword>
<dbReference type="RefSeq" id="WP_109647832.1">
    <property type="nucleotide sequence ID" value="NZ_QGGB01000010.1"/>
</dbReference>
<protein>
    <submittedName>
        <fullName evidence="1">Uncharacterized protein</fullName>
    </submittedName>
</protein>
<proteinExistence type="predicted"/>
<reference evidence="1 2" key="1">
    <citation type="submission" date="2018-05" db="EMBL/GenBank/DDBJ databases">
        <title>Rhodohalobacter halophilus gen. nov., sp. nov., a moderately halophilic member of the family Balneolaceae.</title>
        <authorList>
            <person name="Liu Z.-W."/>
        </authorList>
    </citation>
    <scope>NUCLEOTIDE SEQUENCE [LARGE SCALE GENOMIC DNA]</scope>
    <source>
        <strain evidence="1 2">8A47</strain>
    </source>
</reference>
<dbReference type="AlphaFoldDB" id="A0A316TQI8"/>
<evidence type="ECO:0000313" key="1">
    <source>
        <dbReference type="EMBL" id="PWN05275.1"/>
    </source>
</evidence>
<comment type="caution">
    <text evidence="1">The sequence shown here is derived from an EMBL/GenBank/DDBJ whole genome shotgun (WGS) entry which is preliminary data.</text>
</comment>
<accession>A0A316TQI8</accession>
<dbReference type="EMBL" id="QGGB01000010">
    <property type="protein sequence ID" value="PWN05275.1"/>
    <property type="molecule type" value="Genomic_DNA"/>
</dbReference>
<dbReference type="Proteomes" id="UP000245533">
    <property type="component" value="Unassembled WGS sequence"/>
</dbReference>
<dbReference type="OrthoDB" id="1524592at2"/>
<organism evidence="1 2">
    <name type="scientific">Rhodohalobacter mucosus</name>
    <dbReference type="NCBI Taxonomy" id="2079485"/>
    <lineage>
        <taxon>Bacteria</taxon>
        <taxon>Pseudomonadati</taxon>
        <taxon>Balneolota</taxon>
        <taxon>Balneolia</taxon>
        <taxon>Balneolales</taxon>
        <taxon>Balneolaceae</taxon>
        <taxon>Rhodohalobacter</taxon>
    </lineage>
</organism>